<dbReference type="InterPro" id="IPR052155">
    <property type="entry name" value="Biofilm_reg_signaling"/>
</dbReference>
<protein>
    <recommendedName>
        <fullName evidence="7">Bifunctional diguanylate cyclase/phosphodiesterase</fullName>
    </recommendedName>
</protein>
<dbReference type="CDD" id="cd01948">
    <property type="entry name" value="EAL"/>
    <property type="match status" value="1"/>
</dbReference>
<proteinExistence type="predicted"/>
<sequence>MSDPLPDAQPYAASSVTAGIPDETGFRLFFERNPIPMLVHDQDSLRLLEANQAALDLYGYTRSDFLTLTLHDLWPGQDIGQALYGGEPPVTPKAADTESLRQRHCRADGALIDVEVSGSQFERAGRRVRLLSLRDITRQIRAGREILRVSGVQRLLSACNEALVRVESRTDMFRQVCALAVQVGGYRLAWVGLASPGQDRWLEPVASAGDTRYLEDAVFSWGEGMAGHSVLAHGVMTAGEIGVADDLARQTDIAWPERARRFGLASAICLPLCEDDRVIGMLGLYSADPVQAGEDERRLLQTLMDDLAFGMGRMRALEEQRHIQSAMLQVAAAVSSHSGSAFFEQMVRHMLEVLGAKAGCLARCLPQGGLRTVAAIVEGQACPDFEWQPERTACGSGACRVRWMMAGHDLPAGTMLGQCHAQACVAYRVEDASGAAMGVLYAMLDHQPKQHDFIVSILQIFAASAASEMQRQEALREIRQIALHDALTGLPNRKHLMDMLEQALNRARHEQGAGALLFIDLDNFKTINDTLGHDKGDQLLAQAARRLRQCVRSGDMVGRLGGDEFVVLLEGLGTVPAQLNRQARRVARNILSALSAPYHIDGYTYENSSSIGVAAFLGGGETVGELMKQADMAMYQAKAAGRNGVCFFDRRMQADMMARALLEMDLRQALAQEDFALYYQPQSDSLGQVTGVEALVRWRHARMGLVSPLQFIPVAEETGLIVQLGQWILLRACERLAAWAGSPETARLTMSVNISAREFRHPRFVEQVQETLLRTGADPSRLKLELTESLMVEDIKGTIAKMESLRQLGIGFALDDFGTGYSSLSYLKRLPLEQIKIDRSFILDATLSRTGGAIVHSIFQLGRDLGLTVVAEGVENEAHLDFVLKHGCECYQGYFFSAPLPDSALPAFLAMHGVRQVRAVRQGNCSPPAQAGGGYPMTPAVRRPARRTRRRGP</sequence>
<dbReference type="SMART" id="SM00267">
    <property type="entry name" value="GGDEF"/>
    <property type="match status" value="1"/>
</dbReference>
<dbReference type="SUPFAM" id="SSF55073">
    <property type="entry name" value="Nucleotide cyclase"/>
    <property type="match status" value="1"/>
</dbReference>
<feature type="domain" description="EAL" evidence="3">
    <location>
        <begin position="659"/>
        <end position="913"/>
    </location>
</feature>
<dbReference type="SUPFAM" id="SSF55785">
    <property type="entry name" value="PYP-like sensor domain (PAS domain)"/>
    <property type="match status" value="1"/>
</dbReference>
<dbReference type="PANTHER" id="PTHR44757">
    <property type="entry name" value="DIGUANYLATE CYCLASE DGCP"/>
    <property type="match status" value="1"/>
</dbReference>
<dbReference type="Pfam" id="PF00990">
    <property type="entry name" value="GGDEF"/>
    <property type="match status" value="1"/>
</dbReference>
<evidence type="ECO:0000313" key="6">
    <source>
        <dbReference type="Proteomes" id="UP000245212"/>
    </source>
</evidence>
<dbReference type="Pfam" id="PF00563">
    <property type="entry name" value="EAL"/>
    <property type="match status" value="1"/>
</dbReference>
<evidence type="ECO:0000259" key="3">
    <source>
        <dbReference type="PROSITE" id="PS50883"/>
    </source>
</evidence>
<dbReference type="NCBIfam" id="TIGR00229">
    <property type="entry name" value="sensory_box"/>
    <property type="match status" value="1"/>
</dbReference>
<dbReference type="InterPro" id="IPR000014">
    <property type="entry name" value="PAS"/>
</dbReference>
<keyword evidence="6" id="KW-1185">Reference proteome</keyword>
<dbReference type="SMART" id="SM00065">
    <property type="entry name" value="GAF"/>
    <property type="match status" value="2"/>
</dbReference>
<dbReference type="InterPro" id="IPR035919">
    <property type="entry name" value="EAL_sf"/>
</dbReference>
<dbReference type="PROSITE" id="PS50883">
    <property type="entry name" value="EAL"/>
    <property type="match status" value="1"/>
</dbReference>
<comment type="caution">
    <text evidence="5">The sequence shown here is derived from an EMBL/GenBank/DDBJ whole genome shotgun (WGS) entry which is preliminary data.</text>
</comment>
<dbReference type="Gene3D" id="3.30.450.20">
    <property type="entry name" value="PAS domain"/>
    <property type="match status" value="1"/>
</dbReference>
<dbReference type="InterPro" id="IPR003018">
    <property type="entry name" value="GAF"/>
</dbReference>
<dbReference type="RefSeq" id="WP_109061912.1">
    <property type="nucleotide sequence ID" value="NZ_QETA01000003.1"/>
</dbReference>
<evidence type="ECO:0000313" key="5">
    <source>
        <dbReference type="EMBL" id="PWF23296.1"/>
    </source>
</evidence>
<dbReference type="PROSITE" id="PS50887">
    <property type="entry name" value="GGDEF"/>
    <property type="match status" value="1"/>
</dbReference>
<dbReference type="Gene3D" id="3.30.70.270">
    <property type="match status" value="1"/>
</dbReference>
<dbReference type="PROSITE" id="PS50112">
    <property type="entry name" value="PAS"/>
    <property type="match status" value="1"/>
</dbReference>
<dbReference type="GO" id="GO:0003824">
    <property type="term" value="F:catalytic activity"/>
    <property type="evidence" value="ECO:0007669"/>
    <property type="project" value="UniProtKB-ARBA"/>
</dbReference>
<organism evidence="5 6">
    <name type="scientific">Corticimicrobacter populi</name>
    <dbReference type="NCBI Taxonomy" id="2175229"/>
    <lineage>
        <taxon>Bacteria</taxon>
        <taxon>Pseudomonadati</taxon>
        <taxon>Pseudomonadota</taxon>
        <taxon>Betaproteobacteria</taxon>
        <taxon>Burkholderiales</taxon>
        <taxon>Alcaligenaceae</taxon>
        <taxon>Corticimicrobacter</taxon>
    </lineage>
</organism>
<dbReference type="InterPro" id="IPR043128">
    <property type="entry name" value="Rev_trsase/Diguanyl_cyclase"/>
</dbReference>
<dbReference type="Gene3D" id="3.30.450.40">
    <property type="match status" value="1"/>
</dbReference>
<gene>
    <name evidence="5" type="ORF">DD235_09975</name>
</gene>
<evidence type="ECO:0008006" key="7">
    <source>
        <dbReference type="Google" id="ProtNLM"/>
    </source>
</evidence>
<dbReference type="Pfam" id="PF13185">
    <property type="entry name" value="GAF_2"/>
    <property type="match status" value="1"/>
</dbReference>
<dbReference type="PANTHER" id="PTHR44757:SF2">
    <property type="entry name" value="BIOFILM ARCHITECTURE MAINTENANCE PROTEIN MBAA"/>
    <property type="match status" value="1"/>
</dbReference>
<feature type="region of interest" description="Disordered" evidence="1">
    <location>
        <begin position="927"/>
        <end position="953"/>
    </location>
</feature>
<dbReference type="Gene3D" id="3.20.20.450">
    <property type="entry name" value="EAL domain"/>
    <property type="match status" value="1"/>
</dbReference>
<reference evidence="6" key="1">
    <citation type="submission" date="2018-05" db="EMBL/GenBank/DDBJ databases">
        <authorList>
            <person name="Li Y."/>
        </authorList>
    </citation>
    <scope>NUCLEOTIDE SEQUENCE [LARGE SCALE GENOMIC DNA]</scope>
    <source>
        <strain evidence="6">3d-2-2</strain>
    </source>
</reference>
<dbReference type="SMART" id="SM00091">
    <property type="entry name" value="PAS"/>
    <property type="match status" value="1"/>
</dbReference>
<evidence type="ECO:0000259" key="2">
    <source>
        <dbReference type="PROSITE" id="PS50112"/>
    </source>
</evidence>
<dbReference type="InterPro" id="IPR001633">
    <property type="entry name" value="EAL_dom"/>
</dbReference>
<evidence type="ECO:0000259" key="4">
    <source>
        <dbReference type="PROSITE" id="PS50887"/>
    </source>
</evidence>
<dbReference type="AlphaFoldDB" id="A0A2V1JZU7"/>
<evidence type="ECO:0000256" key="1">
    <source>
        <dbReference type="SAM" id="MobiDB-lite"/>
    </source>
</evidence>
<dbReference type="InterPro" id="IPR029787">
    <property type="entry name" value="Nucleotide_cyclase"/>
</dbReference>
<dbReference type="InterPro" id="IPR029016">
    <property type="entry name" value="GAF-like_dom_sf"/>
</dbReference>
<dbReference type="CDD" id="cd01949">
    <property type="entry name" value="GGDEF"/>
    <property type="match status" value="1"/>
</dbReference>
<name>A0A2V1JZU7_9BURK</name>
<dbReference type="Proteomes" id="UP000245212">
    <property type="component" value="Unassembled WGS sequence"/>
</dbReference>
<dbReference type="CDD" id="cd00130">
    <property type="entry name" value="PAS"/>
    <property type="match status" value="1"/>
</dbReference>
<dbReference type="InterPro" id="IPR035965">
    <property type="entry name" value="PAS-like_dom_sf"/>
</dbReference>
<dbReference type="InterPro" id="IPR000160">
    <property type="entry name" value="GGDEF_dom"/>
</dbReference>
<dbReference type="NCBIfam" id="TIGR00254">
    <property type="entry name" value="GGDEF"/>
    <property type="match status" value="1"/>
</dbReference>
<dbReference type="EMBL" id="QETA01000003">
    <property type="protein sequence ID" value="PWF23296.1"/>
    <property type="molecule type" value="Genomic_DNA"/>
</dbReference>
<dbReference type="SMART" id="SM00052">
    <property type="entry name" value="EAL"/>
    <property type="match status" value="1"/>
</dbReference>
<feature type="domain" description="PAS" evidence="2">
    <location>
        <begin position="22"/>
        <end position="66"/>
    </location>
</feature>
<accession>A0A2V1JZU7</accession>
<dbReference type="Pfam" id="PF13426">
    <property type="entry name" value="PAS_9"/>
    <property type="match status" value="1"/>
</dbReference>
<feature type="domain" description="GGDEF" evidence="4">
    <location>
        <begin position="512"/>
        <end position="650"/>
    </location>
</feature>
<feature type="compositionally biased region" description="Basic residues" evidence="1">
    <location>
        <begin position="943"/>
        <end position="953"/>
    </location>
</feature>
<dbReference type="SUPFAM" id="SSF141868">
    <property type="entry name" value="EAL domain-like"/>
    <property type="match status" value="1"/>
</dbReference>
<dbReference type="SUPFAM" id="SSF55781">
    <property type="entry name" value="GAF domain-like"/>
    <property type="match status" value="2"/>
</dbReference>
<dbReference type="FunFam" id="3.30.70.270:FF:000001">
    <property type="entry name" value="Diguanylate cyclase domain protein"/>
    <property type="match status" value="1"/>
</dbReference>